<dbReference type="SUPFAM" id="SSF54292">
    <property type="entry name" value="2Fe-2S ferredoxin-like"/>
    <property type="match status" value="1"/>
</dbReference>
<dbReference type="PANTHER" id="PTHR11908">
    <property type="entry name" value="XANTHINE DEHYDROGENASE"/>
    <property type="match status" value="1"/>
</dbReference>
<reference evidence="6 7" key="1">
    <citation type="submission" date="2017-09" db="EMBL/GenBank/DDBJ databases">
        <authorList>
            <person name="Ehlers B."/>
            <person name="Leendertz F.H."/>
        </authorList>
    </citation>
    <scope>NUCLEOTIDE SEQUENCE [LARGE SCALE GENOMIC DNA]</scope>
    <source>
        <strain evidence="6 7">USBA 140</strain>
    </source>
</reference>
<dbReference type="PROSITE" id="PS00197">
    <property type="entry name" value="2FE2S_FER_1"/>
    <property type="match status" value="1"/>
</dbReference>
<name>A0A286GEC8_9PROT</name>
<dbReference type="CDD" id="cd00207">
    <property type="entry name" value="fer2"/>
    <property type="match status" value="1"/>
</dbReference>
<dbReference type="Pfam" id="PF02738">
    <property type="entry name" value="MoCoBD_1"/>
    <property type="match status" value="1"/>
</dbReference>
<dbReference type="PROSITE" id="PS51085">
    <property type="entry name" value="2FE2S_FER_2"/>
    <property type="match status" value="1"/>
</dbReference>
<dbReference type="InterPro" id="IPR008274">
    <property type="entry name" value="AldOxase/xan_DH_MoCoBD1"/>
</dbReference>
<dbReference type="InterPro" id="IPR001041">
    <property type="entry name" value="2Fe-2S_ferredoxin-type"/>
</dbReference>
<evidence type="ECO:0000313" key="7">
    <source>
        <dbReference type="Proteomes" id="UP000219621"/>
    </source>
</evidence>
<dbReference type="InterPro" id="IPR036010">
    <property type="entry name" value="2Fe-2S_ferredoxin-like_sf"/>
</dbReference>
<evidence type="ECO:0000259" key="5">
    <source>
        <dbReference type="PROSITE" id="PS51085"/>
    </source>
</evidence>
<dbReference type="SUPFAM" id="SSF54665">
    <property type="entry name" value="CO dehydrogenase molybdoprotein N-domain-like"/>
    <property type="match status" value="1"/>
</dbReference>
<accession>A0A286GEC8</accession>
<dbReference type="Proteomes" id="UP000219621">
    <property type="component" value="Unassembled WGS sequence"/>
</dbReference>
<dbReference type="EMBL" id="OCNJ01000003">
    <property type="protein sequence ID" value="SOD93848.1"/>
    <property type="molecule type" value="Genomic_DNA"/>
</dbReference>
<comment type="similarity">
    <text evidence="1">Belongs to the xanthine dehydrogenase family.</text>
</comment>
<dbReference type="InterPro" id="IPR016208">
    <property type="entry name" value="Ald_Oxase/xanthine_DH-like"/>
</dbReference>
<dbReference type="AlphaFoldDB" id="A0A286GEC8"/>
<dbReference type="InterPro" id="IPR046867">
    <property type="entry name" value="AldOxase/xan_DH_MoCoBD2"/>
</dbReference>
<evidence type="ECO:0000256" key="2">
    <source>
        <dbReference type="ARBA" id="ARBA00022723"/>
    </source>
</evidence>
<keyword evidence="4" id="KW-0408">Iron</keyword>
<feature type="domain" description="2Fe-2S ferredoxin-type" evidence="5">
    <location>
        <begin position="19"/>
        <end position="95"/>
    </location>
</feature>
<organism evidence="6 7">
    <name type="scientific">Caenispirillum bisanense</name>
    <dbReference type="NCBI Taxonomy" id="414052"/>
    <lineage>
        <taxon>Bacteria</taxon>
        <taxon>Pseudomonadati</taxon>
        <taxon>Pseudomonadota</taxon>
        <taxon>Alphaproteobacteria</taxon>
        <taxon>Rhodospirillales</taxon>
        <taxon>Novispirillaceae</taxon>
        <taxon>Caenispirillum</taxon>
    </lineage>
</organism>
<dbReference type="GO" id="GO:0016491">
    <property type="term" value="F:oxidoreductase activity"/>
    <property type="evidence" value="ECO:0007669"/>
    <property type="project" value="UniProtKB-KW"/>
</dbReference>
<keyword evidence="2" id="KW-0479">Metal-binding</keyword>
<dbReference type="GO" id="GO:0005506">
    <property type="term" value="F:iron ion binding"/>
    <property type="evidence" value="ECO:0007669"/>
    <property type="project" value="InterPro"/>
</dbReference>
<dbReference type="InterPro" id="IPR000674">
    <property type="entry name" value="Ald_Oxase/Xan_DH_a/b"/>
</dbReference>
<dbReference type="Gene3D" id="3.30.365.10">
    <property type="entry name" value="Aldehyde oxidase/xanthine dehydrogenase, molybdopterin binding domain"/>
    <property type="match status" value="4"/>
</dbReference>
<evidence type="ECO:0000313" key="6">
    <source>
        <dbReference type="EMBL" id="SOD93848.1"/>
    </source>
</evidence>
<dbReference type="GO" id="GO:0051537">
    <property type="term" value="F:2 iron, 2 sulfur cluster binding"/>
    <property type="evidence" value="ECO:0007669"/>
    <property type="project" value="InterPro"/>
</dbReference>
<dbReference type="InterPro" id="IPR006058">
    <property type="entry name" value="2Fe2S_fd_BS"/>
</dbReference>
<proteinExistence type="inferred from homology"/>
<dbReference type="Pfam" id="PF00111">
    <property type="entry name" value="Fer2"/>
    <property type="match status" value="1"/>
</dbReference>
<dbReference type="Gene3D" id="3.10.20.30">
    <property type="match status" value="1"/>
</dbReference>
<dbReference type="InterPro" id="IPR012675">
    <property type="entry name" value="Beta-grasp_dom_sf"/>
</dbReference>
<dbReference type="SUPFAM" id="SSF47741">
    <property type="entry name" value="CO dehydrogenase ISP C-domain like"/>
    <property type="match status" value="1"/>
</dbReference>
<dbReference type="SMART" id="SM01008">
    <property type="entry name" value="Ald_Xan_dh_C"/>
    <property type="match status" value="1"/>
</dbReference>
<evidence type="ECO:0000256" key="4">
    <source>
        <dbReference type="ARBA" id="ARBA00023004"/>
    </source>
</evidence>
<sequence>MTLDLRPADVRPVDLTASVPVSFTLNGRAVTIAVEPMRRLTQVLREQMGLTGTKVGCDAGDCGACTVLMDDEPVCACMVQAGRLEGSRVETVEGLAADGTPHRLQQAFLRFGAAQCGICTPGMLMAAVALLRACPHPSEQQVKDALGGVLCRCTGYSKIIQAVMHANDPLPEAVTAEAGGAVGSRLDRLDGLPKVLGTDVFGADAWPADSLLVRVIRSPHHRARFRFGDIDAFVRAHPGVETVLTAADIPGRNLFGVIPPLADQPVFATDECRFKGEAVAAVVGEEAVLRHLDLGAFPVEWEALPAVLTPPEALAEDAPQVHTARAGNVLVRGLVRHGDPQAALPQAHAVVEGSYSTGFIEHAYIEPEAGWARRSGDRIEIAACTQAPYMDRDDMAAILGLDPEAVRILPTAVGGGFGSKLDLSLQPYIALAAWKTGRPARMVYSRTESMATTTKRHPSAVTARIGADAEGKLVAMEFEGVFNTGAYASWGPTVANRVPVHASGPYRHPNYEARSLAVHTHTAPAGAFRGFGVPQSAVAQETLFDELADKVGLDRLEFRLRNALDNGLPTVTGQVFAQGVGIKQCFEALREPWREARAAAAAFNAASDGRILRGVGVAGMWYGCGNTSLPNPSTIRVGLTAEGRLVLHQGAVDIGQGSNTVIAQICADALGLPVSQMSLLGADTDLTPDAGKTSASRQTFVSGKAAYLSGKALRDQILLRLNAAPDTPLVLDGPCLRAGDRVLDLRTLEPDARGYVLAAEESFDPPTAPLDENGQGEPYAAFGWGAHLAEVEIDTELGRVTVKRLVCAHDVGRAVNPTLIEGQVEGGSAQGLGLALMEEFIPGRTENLHDYLIPTAGDVPEVRTILIEEADSHGPFGAKGIGEQVLIPTAPAILNAIRDATGVLVRDLPVTPDRLRRALREKG</sequence>
<gene>
    <name evidence="6" type="ORF">SAMN05421508_103228</name>
</gene>
<dbReference type="SUPFAM" id="SSF56003">
    <property type="entry name" value="Molybdenum cofactor-binding domain"/>
    <property type="match status" value="1"/>
</dbReference>
<dbReference type="InterPro" id="IPR036856">
    <property type="entry name" value="Ald_Oxase/Xan_DH_a/b_sf"/>
</dbReference>
<dbReference type="OrthoDB" id="8428274at2"/>
<protein>
    <submittedName>
        <fullName evidence="6">Xanthine dehydrogenase, molybdenum binding subunit apoprotein</fullName>
    </submittedName>
</protein>
<evidence type="ECO:0000256" key="1">
    <source>
        <dbReference type="ARBA" id="ARBA00006849"/>
    </source>
</evidence>
<dbReference type="PANTHER" id="PTHR11908:SF157">
    <property type="entry name" value="XANTHINE DEHYDROGENASE SUBUNIT D-RELATED"/>
    <property type="match status" value="1"/>
</dbReference>
<dbReference type="Gene3D" id="1.10.150.120">
    <property type="entry name" value="[2Fe-2S]-binding domain"/>
    <property type="match status" value="1"/>
</dbReference>
<dbReference type="Pfam" id="PF01315">
    <property type="entry name" value="Ald_Xan_dh_C"/>
    <property type="match status" value="1"/>
</dbReference>
<dbReference type="InterPro" id="IPR002888">
    <property type="entry name" value="2Fe-2S-bd"/>
</dbReference>
<dbReference type="Gene3D" id="3.90.1170.50">
    <property type="entry name" value="Aldehyde oxidase/xanthine dehydrogenase, a/b hammerhead"/>
    <property type="match status" value="1"/>
</dbReference>
<keyword evidence="7" id="KW-1185">Reference proteome</keyword>
<dbReference type="Pfam" id="PF20256">
    <property type="entry name" value="MoCoBD_2"/>
    <property type="match status" value="1"/>
</dbReference>
<dbReference type="RefSeq" id="WP_097278605.1">
    <property type="nucleotide sequence ID" value="NZ_OCNJ01000003.1"/>
</dbReference>
<dbReference type="Pfam" id="PF01799">
    <property type="entry name" value="Fer2_2"/>
    <property type="match status" value="1"/>
</dbReference>
<keyword evidence="3" id="KW-0560">Oxidoreductase</keyword>
<evidence type="ECO:0000256" key="3">
    <source>
        <dbReference type="ARBA" id="ARBA00023002"/>
    </source>
</evidence>
<dbReference type="InterPro" id="IPR036884">
    <property type="entry name" value="2Fe-2S-bd_dom_sf"/>
</dbReference>
<dbReference type="InterPro" id="IPR037165">
    <property type="entry name" value="AldOxase/xan_DH_Mopterin-bd_sf"/>
</dbReference>